<dbReference type="InterPro" id="IPR007854">
    <property type="entry name" value="Fip1_dom"/>
</dbReference>
<evidence type="ECO:0000313" key="7">
    <source>
        <dbReference type="Ensembl" id="ENSXETP00000069457"/>
    </source>
</evidence>
<dbReference type="Pfam" id="PF05182">
    <property type="entry name" value="Fip1"/>
    <property type="match status" value="1"/>
</dbReference>
<feature type="compositionally biased region" description="Basic and acidic residues" evidence="5">
    <location>
        <begin position="439"/>
        <end position="474"/>
    </location>
</feature>
<reference evidence="7" key="1">
    <citation type="journal article" date="2010" name="Science">
        <title>The genome of the Western clawed frog Xenopus tropicalis.</title>
        <authorList>
            <person name="Hellsten U."/>
            <person name="Harland R.M."/>
            <person name="Gilchrist M.J."/>
            <person name="Hendrix D."/>
            <person name="Jurka J."/>
            <person name="Kapitonov V."/>
            <person name="Ovcharenko I."/>
            <person name="Putnam N.H."/>
            <person name="Shu S."/>
            <person name="Taher L."/>
            <person name="Blitz I.L."/>
            <person name="Blumberg B."/>
            <person name="Dichmann D.S."/>
            <person name="Dubchak I."/>
            <person name="Amaya E."/>
            <person name="Detter J.C."/>
            <person name="Fletcher R."/>
            <person name="Gerhard D.S."/>
            <person name="Goodstein D."/>
            <person name="Graves T."/>
            <person name="Grigoriev I.V."/>
            <person name="Grimwood J."/>
            <person name="Kawashima T."/>
            <person name="Lindquist E."/>
            <person name="Lucas S.M."/>
            <person name="Mead P.E."/>
            <person name="Mitros T."/>
            <person name="Ogino H."/>
            <person name="Ohta Y."/>
            <person name="Poliakov A.V."/>
            <person name="Pollet N."/>
            <person name="Robert J."/>
            <person name="Salamov A."/>
            <person name="Sater A.K."/>
            <person name="Schmutz J."/>
            <person name="Terry A."/>
            <person name="Vize P.D."/>
            <person name="Warren W.C."/>
            <person name="Wells D."/>
            <person name="Wills A."/>
            <person name="Wilson R.K."/>
            <person name="Zimmerman L.B."/>
            <person name="Zorn A.M."/>
            <person name="Grainger R."/>
            <person name="Grammer T."/>
            <person name="Khokha M.K."/>
            <person name="Richardson P.M."/>
            <person name="Rokhsar D.S."/>
        </authorList>
    </citation>
    <scope>NUCLEOTIDE SEQUENCE [LARGE SCALE GENOMIC DNA]</scope>
    <source>
        <strain evidence="7">Nigerian</strain>
    </source>
</reference>
<dbReference type="PANTHER" id="PTHR13484:SF8">
    <property type="entry name" value="PRE-MRNA 3'-END-PROCESSING FACTOR FIP1"/>
    <property type="match status" value="1"/>
</dbReference>
<evidence type="ECO:0000256" key="4">
    <source>
        <dbReference type="ARBA" id="ARBA00023242"/>
    </source>
</evidence>
<feature type="domain" description="Pre-mRNA polyadenylation factor Fip1" evidence="6">
    <location>
        <begin position="146"/>
        <end position="187"/>
    </location>
</feature>
<dbReference type="GeneTree" id="ENSGT00940000162578"/>
<evidence type="ECO:0000256" key="1">
    <source>
        <dbReference type="ARBA" id="ARBA00004123"/>
    </source>
</evidence>
<dbReference type="Bgee" id="ENSXETG00000040575">
    <property type="expression patterns" value="Expressed in heart and 5 other cell types or tissues"/>
</dbReference>
<feature type="compositionally biased region" description="Polar residues" evidence="5">
    <location>
        <begin position="421"/>
        <end position="434"/>
    </location>
</feature>
<dbReference type="InParanoid" id="A0A6I8QAD2"/>
<feature type="compositionally biased region" description="Pro residues" evidence="5">
    <location>
        <begin position="342"/>
        <end position="356"/>
    </location>
</feature>
<feature type="compositionally biased region" description="Polar residues" evidence="5">
    <location>
        <begin position="379"/>
        <end position="388"/>
    </location>
</feature>
<feature type="compositionally biased region" description="Polar residues" evidence="5">
    <location>
        <begin position="204"/>
        <end position="216"/>
    </location>
</feature>
<dbReference type="PANTHER" id="PTHR13484">
    <property type="entry name" value="FIP1-LIKE 1 PROTEIN"/>
    <property type="match status" value="1"/>
</dbReference>
<feature type="compositionally biased region" description="Basic residues" evidence="5">
    <location>
        <begin position="491"/>
        <end position="501"/>
    </location>
</feature>
<dbReference type="InterPro" id="IPR051187">
    <property type="entry name" value="Pre-mRNA_3'-end_processing_reg"/>
</dbReference>
<feature type="region of interest" description="Disordered" evidence="5">
    <location>
        <begin position="104"/>
        <end position="129"/>
    </location>
</feature>
<dbReference type="GO" id="GO:0005634">
    <property type="term" value="C:nucleus"/>
    <property type="evidence" value="ECO:0007669"/>
    <property type="project" value="UniProtKB-SubCell"/>
</dbReference>
<evidence type="ECO:0000256" key="5">
    <source>
        <dbReference type="SAM" id="MobiDB-lite"/>
    </source>
</evidence>
<organism evidence="7">
    <name type="scientific">Xenopus tropicalis</name>
    <name type="common">Western clawed frog</name>
    <name type="synonym">Silurana tropicalis</name>
    <dbReference type="NCBI Taxonomy" id="8364"/>
    <lineage>
        <taxon>Eukaryota</taxon>
        <taxon>Metazoa</taxon>
        <taxon>Chordata</taxon>
        <taxon>Craniata</taxon>
        <taxon>Vertebrata</taxon>
        <taxon>Euteleostomi</taxon>
        <taxon>Amphibia</taxon>
        <taxon>Batrachia</taxon>
        <taxon>Anura</taxon>
        <taxon>Pipoidea</taxon>
        <taxon>Pipidae</taxon>
        <taxon>Xenopodinae</taxon>
        <taxon>Xenopus</taxon>
        <taxon>Silurana</taxon>
    </lineage>
</organism>
<comment type="similarity">
    <text evidence="2">Belongs to the FIP1 family.</text>
</comment>
<comment type="subcellular location">
    <subcellularLocation>
        <location evidence="1">Nucleus</location>
    </subcellularLocation>
</comment>
<sequence>MVTPAAHLPCCCVPGACDLSCCRTRYPELAIQAFRSHSPCAHSVGQCQLLTHILSWPARGWRRRRSSGCMEVLWLVMRRMDQLQEMPQLWVHSRTPVLRGRAPQRLCSRTSEGNPRTSRGYGSSVGKQRGIDLTSPGCINGLPVLEVDLDSFEEKPWRKPGADLSDYFNYGFNEATWKVYCEKQRRLQLGLDHGYHPCSKENRISVQQGGTGNASNDAEPEPKCGTECEGTNIPENTSNRTLRGTMDMVCSITTVEGRRWDSHEPQEIAIQVVGDHEYKPHLIPQHQHPPPPLLLPPTITPNPPPLFSAPPPPHFLQRPPPPTQMPPPMHLPVLLPPPLLPPPTAHHPPINGPPVPYNSRPPIRHGYNSADPAIMNYPPASTNHTSWATAEDKGNSNTGRNDWVLRRDHEWDLGRDRKHPPNTSYRNEGSQYSFYSRGRSSEYQHKYQHSRERSREQEDRSRGDHRQRDREERNKHKSSRRKMDSEERENHRRHKRKKSKRGKEDKGSSDEVSHGSRE</sequence>
<reference evidence="7" key="2">
    <citation type="submission" date="2020-05" db="UniProtKB">
        <authorList>
            <consortium name="Ensembl"/>
        </authorList>
    </citation>
    <scope>IDENTIFICATION</scope>
</reference>
<name>A0A6I8QAD2_XENTR</name>
<feature type="compositionally biased region" description="Polar residues" evidence="5">
    <location>
        <begin position="107"/>
        <end position="121"/>
    </location>
</feature>
<dbReference type="AlphaFoldDB" id="A0A6I8QAD2"/>
<feature type="compositionally biased region" description="Basic and acidic residues" evidence="5">
    <location>
        <begin position="481"/>
        <end position="490"/>
    </location>
</feature>
<dbReference type="GO" id="GO:0006397">
    <property type="term" value="P:mRNA processing"/>
    <property type="evidence" value="ECO:0007669"/>
    <property type="project" value="UniProtKB-KW"/>
</dbReference>
<dbReference type="Ensembl" id="ENSXETT00000077050">
    <property type="protein sequence ID" value="ENSXETP00000069457"/>
    <property type="gene ID" value="ENSXETG00000040575"/>
</dbReference>
<feature type="region of interest" description="Disordered" evidence="5">
    <location>
        <begin position="342"/>
        <end position="401"/>
    </location>
</feature>
<keyword evidence="4" id="KW-0539">Nucleus</keyword>
<evidence type="ECO:0000256" key="2">
    <source>
        <dbReference type="ARBA" id="ARBA00007459"/>
    </source>
</evidence>
<feature type="compositionally biased region" description="Basic and acidic residues" evidence="5">
    <location>
        <begin position="502"/>
        <end position="518"/>
    </location>
</feature>
<evidence type="ECO:0000256" key="3">
    <source>
        <dbReference type="ARBA" id="ARBA00022664"/>
    </source>
</evidence>
<feature type="region of interest" description="Disordered" evidence="5">
    <location>
        <begin position="203"/>
        <end position="240"/>
    </location>
</feature>
<accession>A0A6I8QAD2</accession>
<feature type="region of interest" description="Disordered" evidence="5">
    <location>
        <begin position="413"/>
        <end position="518"/>
    </location>
</feature>
<proteinExistence type="inferred from homology"/>
<keyword evidence="3" id="KW-0507">mRNA processing</keyword>
<protein>
    <recommendedName>
        <fullName evidence="6">Pre-mRNA polyadenylation factor Fip1 domain-containing protein</fullName>
    </recommendedName>
</protein>
<evidence type="ECO:0000259" key="6">
    <source>
        <dbReference type="Pfam" id="PF05182"/>
    </source>
</evidence>